<feature type="non-terminal residue" evidence="2">
    <location>
        <position position="79"/>
    </location>
</feature>
<feature type="non-terminal residue" evidence="2">
    <location>
        <position position="1"/>
    </location>
</feature>
<dbReference type="EMBL" id="JAHRHJ020000010">
    <property type="protein sequence ID" value="KAH9297065.1"/>
    <property type="molecule type" value="Genomic_DNA"/>
</dbReference>
<evidence type="ECO:0000256" key="1">
    <source>
        <dbReference type="SAM" id="MobiDB-lite"/>
    </source>
</evidence>
<keyword evidence="3" id="KW-1185">Reference proteome</keyword>
<protein>
    <submittedName>
        <fullName evidence="2">Uncharacterized protein</fullName>
    </submittedName>
</protein>
<comment type="caution">
    <text evidence="2">The sequence shown here is derived from an EMBL/GenBank/DDBJ whole genome shotgun (WGS) entry which is preliminary data.</text>
</comment>
<gene>
    <name evidence="2" type="ORF">KI387_028747</name>
</gene>
<proteinExistence type="predicted"/>
<reference evidence="2 3" key="1">
    <citation type="journal article" date="2021" name="Nat. Plants">
        <title>The Taxus genome provides insights into paclitaxel biosynthesis.</title>
        <authorList>
            <person name="Xiong X."/>
            <person name="Gou J."/>
            <person name="Liao Q."/>
            <person name="Li Y."/>
            <person name="Zhou Q."/>
            <person name="Bi G."/>
            <person name="Li C."/>
            <person name="Du R."/>
            <person name="Wang X."/>
            <person name="Sun T."/>
            <person name="Guo L."/>
            <person name="Liang H."/>
            <person name="Lu P."/>
            <person name="Wu Y."/>
            <person name="Zhang Z."/>
            <person name="Ro D.K."/>
            <person name="Shang Y."/>
            <person name="Huang S."/>
            <person name="Yan J."/>
        </authorList>
    </citation>
    <scope>NUCLEOTIDE SEQUENCE [LARGE SCALE GENOMIC DNA]</scope>
    <source>
        <strain evidence="2">Ta-2019</strain>
    </source>
</reference>
<feature type="region of interest" description="Disordered" evidence="1">
    <location>
        <begin position="1"/>
        <end position="22"/>
    </location>
</feature>
<dbReference type="AlphaFoldDB" id="A0AA38CBZ5"/>
<accession>A0AA38CBZ5</accession>
<organism evidence="2 3">
    <name type="scientific">Taxus chinensis</name>
    <name type="common">Chinese yew</name>
    <name type="synonym">Taxus wallichiana var. chinensis</name>
    <dbReference type="NCBI Taxonomy" id="29808"/>
    <lineage>
        <taxon>Eukaryota</taxon>
        <taxon>Viridiplantae</taxon>
        <taxon>Streptophyta</taxon>
        <taxon>Embryophyta</taxon>
        <taxon>Tracheophyta</taxon>
        <taxon>Spermatophyta</taxon>
        <taxon>Pinopsida</taxon>
        <taxon>Pinidae</taxon>
        <taxon>Conifers II</taxon>
        <taxon>Cupressales</taxon>
        <taxon>Taxaceae</taxon>
        <taxon>Taxus</taxon>
    </lineage>
</organism>
<sequence length="79" mass="8256">GPRHGALRSDETSLGATESEESHVKDMGCLGLRALKRLRLEVHGTEPTTPTCHGSLVNISGGLVLVPYAPCAFGIPHPG</sequence>
<evidence type="ECO:0000313" key="2">
    <source>
        <dbReference type="EMBL" id="KAH9297065.1"/>
    </source>
</evidence>
<evidence type="ECO:0000313" key="3">
    <source>
        <dbReference type="Proteomes" id="UP000824469"/>
    </source>
</evidence>
<dbReference type="Proteomes" id="UP000824469">
    <property type="component" value="Unassembled WGS sequence"/>
</dbReference>
<name>A0AA38CBZ5_TAXCH</name>